<proteinExistence type="predicted"/>
<evidence type="ECO:0000313" key="2">
    <source>
        <dbReference type="Proteomes" id="UP001470230"/>
    </source>
</evidence>
<keyword evidence="2" id="KW-1185">Reference proteome</keyword>
<name>A0ABR2HIT1_9EUKA</name>
<dbReference type="InterPro" id="IPR011990">
    <property type="entry name" value="TPR-like_helical_dom_sf"/>
</dbReference>
<evidence type="ECO:0000313" key="1">
    <source>
        <dbReference type="EMBL" id="KAK8848135.1"/>
    </source>
</evidence>
<comment type="caution">
    <text evidence="1">The sequence shown here is derived from an EMBL/GenBank/DDBJ whole genome shotgun (WGS) entry which is preliminary data.</text>
</comment>
<sequence length="306" mass="34781">MTSIQEVLKIAQEGDGYLAVERSSFVIRKLKRQKKINEAFAFLFQLSNTLLDLEKAVPSAVSAQRGIELLAQIGDTNISDEIIQIILSYIDKLKINHACPELFNFFDDTIKLLGDDDLSIINKEALLADQSNNFNTAQIVYIRIIKAILEKDEDVSQIVQKLDKLLWRWIYSIENGKKRIYTGQFILSRCSLAISAQGVKGLTLALNYVDSLKENHSDQDIIISQPLLTFTRYFLKALNLNSPQSVSYLINSYKKIIEVDREINKWVSKNKEVHFQSGLNMNTLRQNLSGIGELFQSLFGNATNNQ</sequence>
<dbReference type="Proteomes" id="UP001470230">
    <property type="component" value="Unassembled WGS sequence"/>
</dbReference>
<reference evidence="1 2" key="1">
    <citation type="submission" date="2024-04" db="EMBL/GenBank/DDBJ databases">
        <title>Tritrichomonas musculus Genome.</title>
        <authorList>
            <person name="Alves-Ferreira E."/>
            <person name="Grigg M."/>
            <person name="Lorenzi H."/>
            <person name="Galac M."/>
        </authorList>
    </citation>
    <scope>NUCLEOTIDE SEQUENCE [LARGE SCALE GENOMIC DNA]</scope>
    <source>
        <strain evidence="1 2">EAF2021</strain>
    </source>
</reference>
<protein>
    <submittedName>
        <fullName evidence="1">Uncharacterized protein</fullName>
    </submittedName>
</protein>
<dbReference type="Gene3D" id="1.25.40.10">
    <property type="entry name" value="Tetratricopeptide repeat domain"/>
    <property type="match status" value="1"/>
</dbReference>
<organism evidence="1 2">
    <name type="scientific">Tritrichomonas musculus</name>
    <dbReference type="NCBI Taxonomy" id="1915356"/>
    <lineage>
        <taxon>Eukaryota</taxon>
        <taxon>Metamonada</taxon>
        <taxon>Parabasalia</taxon>
        <taxon>Tritrichomonadida</taxon>
        <taxon>Tritrichomonadidae</taxon>
        <taxon>Tritrichomonas</taxon>
    </lineage>
</organism>
<accession>A0ABR2HIT1</accession>
<gene>
    <name evidence="1" type="ORF">M9Y10_019191</name>
</gene>
<dbReference type="EMBL" id="JAPFFF010000027">
    <property type="protein sequence ID" value="KAK8848135.1"/>
    <property type="molecule type" value="Genomic_DNA"/>
</dbReference>